<dbReference type="AlphaFoldDB" id="A0A9P7ZJX6"/>
<reference evidence="3" key="1">
    <citation type="journal article" date="2021" name="IMA Fungus">
        <title>Genomic characterization of three marine fungi, including Emericellopsis atlantica sp. nov. with signatures of a generalist lifestyle and marine biomass degradation.</title>
        <authorList>
            <person name="Hagestad O.C."/>
            <person name="Hou L."/>
            <person name="Andersen J.H."/>
            <person name="Hansen E.H."/>
            <person name="Altermark B."/>
            <person name="Li C."/>
            <person name="Kuhnert E."/>
            <person name="Cox R.J."/>
            <person name="Crous P.W."/>
            <person name="Spatafora J.W."/>
            <person name="Lail K."/>
            <person name="Amirebrahimi M."/>
            <person name="Lipzen A."/>
            <person name="Pangilinan J."/>
            <person name="Andreopoulos W."/>
            <person name="Hayes R.D."/>
            <person name="Ng V."/>
            <person name="Grigoriev I.V."/>
            <person name="Jackson S.A."/>
            <person name="Sutton T.D.S."/>
            <person name="Dobson A.D.W."/>
            <person name="Rama T."/>
        </authorList>
    </citation>
    <scope>NUCLEOTIDE SEQUENCE</scope>
    <source>
        <strain evidence="3">TS7</strain>
    </source>
</reference>
<dbReference type="EMBL" id="MU251259">
    <property type="protein sequence ID" value="KAG9253052.1"/>
    <property type="molecule type" value="Genomic_DNA"/>
</dbReference>
<evidence type="ECO:0000313" key="4">
    <source>
        <dbReference type="Proteomes" id="UP000887229"/>
    </source>
</evidence>
<sequence>MTTVVTKYNDQLPQGQHQEQDSPPEYMAEPTITRRPTLGQRLHRFSSRAGTPLNKASNILGAEGWWPTSLEKESLKAARILYSFTNLAVATPPPPKAGGPKHPIGLSKKKLVKIPVHVLRNCAGLAIFNTIRAGAWHGSVSGGSGVVIARHADGTWSPPSSFIVSSLGAGFVFGLDVYDCVCVLNTPEQVDAFTRPRLALGGGASITAGPVGGGASLASAVSKDGRPMWSYIKSRGLWAGLSVDGTVIVNRGDANALFYQEKDISAQRILRGGVAWPMGAKPLFEVLKAIEGRGEVDRSVVDEVLSEPPPGDGAAAAPADYVDVQAEYMDDKRSMGHDAEVRKGDDLYENSVVDEKEALAKAGV</sequence>
<dbReference type="CDD" id="cd11524">
    <property type="entry name" value="SYLF"/>
    <property type="match status" value="1"/>
</dbReference>
<dbReference type="PANTHER" id="PTHR15629:SF8">
    <property type="entry name" value="DUF500 DOMAIN PROTEIN (AFU_ORTHOLOGUE AFUA_5G07310)"/>
    <property type="match status" value="1"/>
</dbReference>
<dbReference type="InterPro" id="IPR007461">
    <property type="entry name" value="Ysc84_actin-binding"/>
</dbReference>
<dbReference type="OrthoDB" id="10255128at2759"/>
<gene>
    <name evidence="3" type="ORF">F5Z01DRAFT_173306</name>
</gene>
<dbReference type="GeneID" id="70288821"/>
<organism evidence="3 4">
    <name type="scientific">Emericellopsis atlantica</name>
    <dbReference type="NCBI Taxonomy" id="2614577"/>
    <lineage>
        <taxon>Eukaryota</taxon>
        <taxon>Fungi</taxon>
        <taxon>Dikarya</taxon>
        <taxon>Ascomycota</taxon>
        <taxon>Pezizomycotina</taxon>
        <taxon>Sordariomycetes</taxon>
        <taxon>Hypocreomycetidae</taxon>
        <taxon>Hypocreales</taxon>
        <taxon>Bionectriaceae</taxon>
        <taxon>Emericellopsis</taxon>
    </lineage>
</organism>
<evidence type="ECO:0000259" key="2">
    <source>
        <dbReference type="Pfam" id="PF04366"/>
    </source>
</evidence>
<keyword evidence="4" id="KW-1185">Reference proteome</keyword>
<evidence type="ECO:0000256" key="1">
    <source>
        <dbReference type="SAM" id="MobiDB-lite"/>
    </source>
</evidence>
<name>A0A9P7ZJX6_9HYPO</name>
<protein>
    <recommendedName>
        <fullName evidence="2">Ysc84 actin-binding domain-containing protein</fullName>
    </recommendedName>
</protein>
<dbReference type="GO" id="GO:0035091">
    <property type="term" value="F:phosphatidylinositol binding"/>
    <property type="evidence" value="ECO:0007669"/>
    <property type="project" value="TreeGrafter"/>
</dbReference>
<dbReference type="Proteomes" id="UP000887229">
    <property type="component" value="Unassembled WGS sequence"/>
</dbReference>
<dbReference type="RefSeq" id="XP_046116976.1">
    <property type="nucleotide sequence ID" value="XM_046257918.1"/>
</dbReference>
<proteinExistence type="predicted"/>
<feature type="region of interest" description="Disordered" evidence="1">
    <location>
        <begin position="1"/>
        <end position="29"/>
    </location>
</feature>
<dbReference type="PANTHER" id="PTHR15629">
    <property type="entry name" value="SH3YL1 PROTEIN"/>
    <property type="match status" value="1"/>
</dbReference>
<feature type="compositionally biased region" description="Polar residues" evidence="1">
    <location>
        <begin position="1"/>
        <end position="17"/>
    </location>
</feature>
<comment type="caution">
    <text evidence="3">The sequence shown here is derived from an EMBL/GenBank/DDBJ whole genome shotgun (WGS) entry which is preliminary data.</text>
</comment>
<dbReference type="Pfam" id="PF04366">
    <property type="entry name" value="Ysc84"/>
    <property type="match status" value="1"/>
</dbReference>
<evidence type="ECO:0000313" key="3">
    <source>
        <dbReference type="EMBL" id="KAG9253052.1"/>
    </source>
</evidence>
<feature type="domain" description="Ysc84 actin-binding" evidence="2">
    <location>
        <begin position="166"/>
        <end position="289"/>
    </location>
</feature>
<accession>A0A9P7ZJX6</accession>
<dbReference type="InterPro" id="IPR051702">
    <property type="entry name" value="SH3_domain_YSC84-like"/>
</dbReference>